<evidence type="ECO:0000313" key="2">
    <source>
        <dbReference type="EMBL" id="KAJ1125064.1"/>
    </source>
</evidence>
<reference evidence="2" key="1">
    <citation type="journal article" date="2022" name="bioRxiv">
        <title>Sequencing and chromosome-scale assembly of the giantPleurodeles waltlgenome.</title>
        <authorList>
            <person name="Brown T."/>
            <person name="Elewa A."/>
            <person name="Iarovenko S."/>
            <person name="Subramanian E."/>
            <person name="Araus A.J."/>
            <person name="Petzold A."/>
            <person name="Susuki M."/>
            <person name="Suzuki K.-i.T."/>
            <person name="Hayashi T."/>
            <person name="Toyoda A."/>
            <person name="Oliveira C."/>
            <person name="Osipova E."/>
            <person name="Leigh N.D."/>
            <person name="Simon A."/>
            <person name="Yun M.H."/>
        </authorList>
    </citation>
    <scope>NUCLEOTIDE SEQUENCE</scope>
    <source>
        <strain evidence="2">20211129_DDA</strain>
        <tissue evidence="2">Liver</tissue>
    </source>
</reference>
<dbReference type="EMBL" id="JANPWB010000011">
    <property type="protein sequence ID" value="KAJ1125064.1"/>
    <property type="molecule type" value="Genomic_DNA"/>
</dbReference>
<accession>A0AAV7PD15</accession>
<feature type="region of interest" description="Disordered" evidence="1">
    <location>
        <begin position="1"/>
        <end position="31"/>
    </location>
</feature>
<comment type="caution">
    <text evidence="2">The sequence shown here is derived from an EMBL/GenBank/DDBJ whole genome shotgun (WGS) entry which is preliminary data.</text>
</comment>
<keyword evidence="3" id="KW-1185">Reference proteome</keyword>
<sequence length="115" mass="12606">MGMRALIPKGGVDDESSVSEPLEGEPEETPGGLWKAAAANRAELWPPRTWSGEWGRSYQGRSLFGSERAKPVTFGRCCSALIVPGLLRGGRPGLRPVPDIRRVSEEVCRLVRDYL</sequence>
<evidence type="ECO:0000256" key="1">
    <source>
        <dbReference type="SAM" id="MobiDB-lite"/>
    </source>
</evidence>
<protein>
    <submittedName>
        <fullName evidence="2">Uncharacterized protein</fullName>
    </submittedName>
</protein>
<gene>
    <name evidence="2" type="ORF">NDU88_003503</name>
</gene>
<name>A0AAV7PD15_PLEWA</name>
<dbReference type="Proteomes" id="UP001066276">
    <property type="component" value="Chromosome 7"/>
</dbReference>
<dbReference type="AlphaFoldDB" id="A0AAV7PD15"/>
<proteinExistence type="predicted"/>
<evidence type="ECO:0000313" key="3">
    <source>
        <dbReference type="Proteomes" id="UP001066276"/>
    </source>
</evidence>
<feature type="compositionally biased region" description="Acidic residues" evidence="1">
    <location>
        <begin position="13"/>
        <end position="28"/>
    </location>
</feature>
<organism evidence="2 3">
    <name type="scientific">Pleurodeles waltl</name>
    <name type="common">Iberian ribbed newt</name>
    <dbReference type="NCBI Taxonomy" id="8319"/>
    <lineage>
        <taxon>Eukaryota</taxon>
        <taxon>Metazoa</taxon>
        <taxon>Chordata</taxon>
        <taxon>Craniata</taxon>
        <taxon>Vertebrata</taxon>
        <taxon>Euteleostomi</taxon>
        <taxon>Amphibia</taxon>
        <taxon>Batrachia</taxon>
        <taxon>Caudata</taxon>
        <taxon>Salamandroidea</taxon>
        <taxon>Salamandridae</taxon>
        <taxon>Pleurodelinae</taxon>
        <taxon>Pleurodeles</taxon>
    </lineage>
</organism>